<dbReference type="EnsemblMetazoa" id="GPPI040174-RA">
    <property type="protein sequence ID" value="GPPI040174-PA"/>
    <property type="gene ID" value="GPPI040174"/>
</dbReference>
<evidence type="ECO:0000313" key="2">
    <source>
        <dbReference type="Proteomes" id="UP000092460"/>
    </source>
</evidence>
<reference evidence="2" key="1">
    <citation type="submission" date="2015-01" db="EMBL/GenBank/DDBJ databases">
        <authorList>
            <person name="Aksoy S."/>
            <person name="Warren W."/>
            <person name="Wilson R.K."/>
        </authorList>
    </citation>
    <scope>NUCLEOTIDE SEQUENCE [LARGE SCALE GENOMIC DNA]</scope>
    <source>
        <strain evidence="2">IAEA</strain>
    </source>
</reference>
<protein>
    <submittedName>
        <fullName evidence="1">Uncharacterized protein</fullName>
    </submittedName>
</protein>
<dbReference type="AlphaFoldDB" id="A0A1B0BTM5"/>
<dbReference type="VEuPathDB" id="VectorBase:GPPI040174"/>
<dbReference type="EMBL" id="JXJN01020271">
    <property type="status" value="NOT_ANNOTATED_CDS"/>
    <property type="molecule type" value="Genomic_DNA"/>
</dbReference>
<dbReference type="VEuPathDB" id="VectorBase:GPPI015991"/>
<accession>A0A1B0BTM5</accession>
<organism evidence="1 2">
    <name type="scientific">Glossina palpalis gambiensis</name>
    <dbReference type="NCBI Taxonomy" id="67801"/>
    <lineage>
        <taxon>Eukaryota</taxon>
        <taxon>Metazoa</taxon>
        <taxon>Ecdysozoa</taxon>
        <taxon>Arthropoda</taxon>
        <taxon>Hexapoda</taxon>
        <taxon>Insecta</taxon>
        <taxon>Pterygota</taxon>
        <taxon>Neoptera</taxon>
        <taxon>Endopterygota</taxon>
        <taxon>Diptera</taxon>
        <taxon>Brachycera</taxon>
        <taxon>Muscomorpha</taxon>
        <taxon>Hippoboscoidea</taxon>
        <taxon>Glossinidae</taxon>
        <taxon>Glossina</taxon>
    </lineage>
</organism>
<dbReference type="Proteomes" id="UP000092460">
    <property type="component" value="Unassembled WGS sequence"/>
</dbReference>
<keyword evidence="2" id="KW-1185">Reference proteome</keyword>
<proteinExistence type="predicted"/>
<dbReference type="EMBL" id="JXJN01007263">
    <property type="status" value="NOT_ANNOTATED_CDS"/>
    <property type="molecule type" value="Genomic_DNA"/>
</dbReference>
<evidence type="ECO:0000313" key="1">
    <source>
        <dbReference type="EnsemblMetazoa" id="GPPI015991-PA"/>
    </source>
</evidence>
<name>A0A1B0BTM5_9MUSC</name>
<dbReference type="EnsemblMetazoa" id="GPPI015991-RA">
    <property type="protein sequence ID" value="GPPI015991-PA"/>
    <property type="gene ID" value="GPPI015991"/>
</dbReference>
<reference evidence="1" key="2">
    <citation type="submission" date="2020-05" db="UniProtKB">
        <authorList>
            <consortium name="EnsemblMetazoa"/>
        </authorList>
    </citation>
    <scope>IDENTIFICATION</scope>
    <source>
        <strain evidence="1">IAEA</strain>
    </source>
</reference>
<sequence>MLRHRDLTILLRLLVQRYRERYVCNDKLREAGATCFLKKAQQDLEDLKVHLKALEDLRVELTKCVEKTWEDTKKLEQKIKGNK</sequence>